<dbReference type="SUPFAM" id="SSF49899">
    <property type="entry name" value="Concanavalin A-like lectins/glucanases"/>
    <property type="match status" value="1"/>
</dbReference>
<dbReference type="Pfam" id="PF00754">
    <property type="entry name" value="F5_F8_type_C"/>
    <property type="match status" value="1"/>
</dbReference>
<evidence type="ECO:0000313" key="4">
    <source>
        <dbReference type="EMBL" id="TYK65747.1"/>
    </source>
</evidence>
<dbReference type="SUPFAM" id="SSF49785">
    <property type="entry name" value="Galactose-binding domain-like"/>
    <property type="match status" value="1"/>
</dbReference>
<dbReference type="Gene3D" id="2.60.120.260">
    <property type="entry name" value="Galactose-binding domain-like"/>
    <property type="match status" value="1"/>
</dbReference>
<dbReference type="PROSITE" id="PS51257">
    <property type="entry name" value="PROKAR_LIPOPROTEIN"/>
    <property type="match status" value="1"/>
</dbReference>
<keyword evidence="2" id="KW-0732">Signal</keyword>
<dbReference type="InterPro" id="IPR013320">
    <property type="entry name" value="ConA-like_dom_sf"/>
</dbReference>
<dbReference type="Pfam" id="PF08787">
    <property type="entry name" value="Alginate_lyase2"/>
    <property type="match status" value="1"/>
</dbReference>
<feature type="region of interest" description="Disordered" evidence="1">
    <location>
        <begin position="246"/>
        <end position="270"/>
    </location>
</feature>
<proteinExistence type="predicted"/>
<dbReference type="Gene3D" id="2.60.120.200">
    <property type="match status" value="1"/>
</dbReference>
<dbReference type="InterPro" id="IPR008979">
    <property type="entry name" value="Galactose-bd-like_sf"/>
</dbReference>
<feature type="signal peptide" evidence="2">
    <location>
        <begin position="1"/>
        <end position="19"/>
    </location>
</feature>
<accession>A0ABY3MWZ1</accession>
<keyword evidence="5" id="KW-1185">Reference proteome</keyword>
<feature type="region of interest" description="Disordered" evidence="1">
    <location>
        <begin position="35"/>
        <end position="134"/>
    </location>
</feature>
<dbReference type="Proteomes" id="UP000815846">
    <property type="component" value="Unassembled WGS sequence"/>
</dbReference>
<evidence type="ECO:0000256" key="2">
    <source>
        <dbReference type="SAM" id="SignalP"/>
    </source>
</evidence>
<dbReference type="PROSITE" id="PS50022">
    <property type="entry name" value="FA58C_3"/>
    <property type="match status" value="1"/>
</dbReference>
<evidence type="ECO:0000259" key="3">
    <source>
        <dbReference type="PROSITE" id="PS50022"/>
    </source>
</evidence>
<dbReference type="EMBL" id="PJAI02000008">
    <property type="protein sequence ID" value="TYK65747.1"/>
    <property type="molecule type" value="Genomic_DNA"/>
</dbReference>
<dbReference type="RefSeq" id="WP_101344857.1">
    <property type="nucleotide sequence ID" value="NZ_PJAI02000008.1"/>
</dbReference>
<reference evidence="4 5" key="1">
    <citation type="submission" date="2019-08" db="EMBL/GenBank/DDBJ databases">
        <title>Microbe sample from Colwellia echini.</title>
        <authorList>
            <person name="Christiansen L."/>
            <person name="Pathiraja D."/>
            <person name="Schultz-Johansen M."/>
            <person name="Choi I.-G."/>
            <person name="Stougaard P."/>
        </authorList>
    </citation>
    <scope>NUCLEOTIDE SEQUENCE [LARGE SCALE GENOMIC DNA]</scope>
    <source>
        <strain evidence="4 5">A3</strain>
    </source>
</reference>
<feature type="chain" id="PRO_5045660724" evidence="2">
    <location>
        <begin position="20"/>
        <end position="580"/>
    </location>
</feature>
<dbReference type="InterPro" id="IPR000421">
    <property type="entry name" value="FA58C"/>
</dbReference>
<organism evidence="4 5">
    <name type="scientific">Colwellia echini</name>
    <dbReference type="NCBI Taxonomy" id="1982103"/>
    <lineage>
        <taxon>Bacteria</taxon>
        <taxon>Pseudomonadati</taxon>
        <taxon>Pseudomonadota</taxon>
        <taxon>Gammaproteobacteria</taxon>
        <taxon>Alteromonadales</taxon>
        <taxon>Colwelliaceae</taxon>
        <taxon>Colwellia</taxon>
    </lineage>
</organism>
<sequence>MIIKNLVAFSLVAFLAACSEDSIKEIVNDLEDNDTVIVDDGNTNDEGDGNTDNNDDSTGGSDNSGTDTGGSDNSGTDTGGSDNSGTDTDDSGTTQCIDEQYTIASATDDGSHNKAGTDASEGPENTIDNNTADESRWASAGIGKEIVFDLGEAKDLSALQIKWLKGDSRNSYFDIQTSTDNSVWDSALTAQSSSGSDTSFEVVNLPESVNAQYFKIIGNGNSEGGSNWNSIIEVTAHKCELDSPVEADKPEDVTDGTSPGDEFPTPAETPSAVLTYDSLDNTKAPSDNFDLSYWYLSVPTDTNNDGKSDSIYEQALNAGYEDENKEFFYTAADGGMVFNCPITGYKTSTNTTYTRVELREMIRAGNTSIDTQGVNGNNWVFSSAPIDAQNNAGGVDGTMKATLAVNHVTSIVENYVEDGKNKTSDYRVGRVVIGQIHAGDDEPIRLYYQKLPGNDKGSIYFAHEPANDAIDEIWVEMIGTRSGSSNPSDGIALDEKFSYEINVKGNILSVSILRTGKPTITKTISMNGSGFDVADDYMYFKAGIYMADKLAEDVSAYSSSSNRPDEYAQATFYALEVTHD</sequence>
<dbReference type="InterPro" id="IPR014895">
    <property type="entry name" value="Alginate_lyase_2"/>
</dbReference>
<evidence type="ECO:0000256" key="1">
    <source>
        <dbReference type="SAM" id="MobiDB-lite"/>
    </source>
</evidence>
<protein>
    <submittedName>
        <fullName evidence="4">Cyclic nucleotide-binding protein</fullName>
    </submittedName>
</protein>
<evidence type="ECO:0000313" key="5">
    <source>
        <dbReference type="Proteomes" id="UP000815846"/>
    </source>
</evidence>
<comment type="caution">
    <text evidence="4">The sequence shown here is derived from an EMBL/GenBank/DDBJ whole genome shotgun (WGS) entry which is preliminary data.</text>
</comment>
<feature type="compositionally biased region" description="Low complexity" evidence="1">
    <location>
        <begin position="56"/>
        <end position="94"/>
    </location>
</feature>
<gene>
    <name evidence="4" type="ORF">CWS31_008840</name>
</gene>
<feature type="domain" description="F5/8 type C" evidence="3">
    <location>
        <begin position="96"/>
        <end position="237"/>
    </location>
</feature>
<name>A0ABY3MWZ1_9GAMM</name>
<feature type="compositionally biased region" description="Acidic residues" evidence="1">
    <location>
        <begin position="42"/>
        <end position="55"/>
    </location>
</feature>